<name>A0A645AB60_9ZZZZ</name>
<organism evidence="2">
    <name type="scientific">bioreactor metagenome</name>
    <dbReference type="NCBI Taxonomy" id="1076179"/>
    <lineage>
        <taxon>unclassified sequences</taxon>
        <taxon>metagenomes</taxon>
        <taxon>ecological metagenomes</taxon>
    </lineage>
</organism>
<proteinExistence type="predicted"/>
<reference evidence="2" key="1">
    <citation type="submission" date="2019-08" db="EMBL/GenBank/DDBJ databases">
        <authorList>
            <person name="Kucharzyk K."/>
            <person name="Murdoch R.W."/>
            <person name="Higgins S."/>
            <person name="Loffler F."/>
        </authorList>
    </citation>
    <scope>NUCLEOTIDE SEQUENCE</scope>
</reference>
<evidence type="ECO:0000313" key="2">
    <source>
        <dbReference type="EMBL" id="MPM50459.1"/>
    </source>
</evidence>
<evidence type="ECO:0000256" key="1">
    <source>
        <dbReference type="SAM" id="MobiDB-lite"/>
    </source>
</evidence>
<feature type="region of interest" description="Disordered" evidence="1">
    <location>
        <begin position="58"/>
        <end position="83"/>
    </location>
</feature>
<dbReference type="EMBL" id="VSSQ01012979">
    <property type="protein sequence ID" value="MPM50459.1"/>
    <property type="molecule type" value="Genomic_DNA"/>
</dbReference>
<comment type="caution">
    <text evidence="2">The sequence shown here is derived from an EMBL/GenBank/DDBJ whole genome shotgun (WGS) entry which is preliminary data.</text>
</comment>
<accession>A0A645AB60</accession>
<dbReference type="AlphaFoldDB" id="A0A645AB60"/>
<gene>
    <name evidence="2" type="ORF">SDC9_97199</name>
</gene>
<sequence length="83" mass="9101">MLAGVGQQVGDHLGQLTAVAVHGHRLVRDVAGEHVVRPGGRRVHHRLDRELAQVQVDEGGRTSLVEPRQHQQILHQPGHPISL</sequence>
<protein>
    <submittedName>
        <fullName evidence="2">Uncharacterized protein</fullName>
    </submittedName>
</protein>